<comment type="similarity">
    <text evidence="2">Belongs to the ycf35 family.</text>
</comment>
<dbReference type="InterPro" id="IPR009666">
    <property type="entry name" value="Uncharacterised_Ycf35"/>
</dbReference>
<comment type="subcellular location">
    <subcellularLocation>
        <location evidence="1">Plastid</location>
    </subcellularLocation>
</comment>
<evidence type="ECO:0000256" key="2">
    <source>
        <dbReference type="ARBA" id="ARBA00009068"/>
    </source>
</evidence>
<dbReference type="GeneID" id="33353202"/>
<evidence type="ECO:0000313" key="5">
    <source>
        <dbReference type="EMBL" id="ARW59923.1"/>
    </source>
</evidence>
<gene>
    <name evidence="5" type="primary">ycf35</name>
</gene>
<evidence type="ECO:0000256" key="3">
    <source>
        <dbReference type="ARBA" id="ARBA00021585"/>
    </source>
</evidence>
<dbReference type="PANTHER" id="PTHR39638">
    <property type="entry name" value="YCF35"/>
    <property type="match status" value="1"/>
</dbReference>
<evidence type="ECO:0000256" key="4">
    <source>
        <dbReference type="ARBA" id="ARBA00022640"/>
    </source>
</evidence>
<name>A0A1Z1M299_9FLOR</name>
<dbReference type="Pfam" id="PF06868">
    <property type="entry name" value="DUF1257"/>
    <property type="match status" value="1"/>
</dbReference>
<keyword evidence="4 5" id="KW-0934">Plastid</keyword>
<proteinExistence type="inferred from homology"/>
<dbReference type="EMBL" id="MF101411">
    <property type="protein sequence ID" value="ARW59923.1"/>
    <property type="molecule type" value="Genomic_DNA"/>
</dbReference>
<dbReference type="PANTHER" id="PTHR39638:SF2">
    <property type="entry name" value="YCF35"/>
    <property type="match status" value="1"/>
</dbReference>
<accession>A0A1Z1M299</accession>
<organism evidence="5">
    <name type="scientific">Acrosorium ciliolatum</name>
    <dbReference type="NCBI Taxonomy" id="1550622"/>
    <lineage>
        <taxon>Eukaryota</taxon>
        <taxon>Rhodophyta</taxon>
        <taxon>Florideophyceae</taxon>
        <taxon>Rhodymeniophycidae</taxon>
        <taxon>Ceramiales</taxon>
        <taxon>Delesseriaceae</taxon>
        <taxon>Acrosorium</taxon>
    </lineage>
</organism>
<dbReference type="RefSeq" id="YP_009391779.1">
    <property type="nucleotide sequence ID" value="NC_035260.1"/>
</dbReference>
<reference evidence="5" key="1">
    <citation type="journal article" date="2017" name="J. Phycol.">
        <title>Analysis of chloroplast genomes and a supermatrix inform reclassification of the Rhodomelaceae (Rhodophyta).</title>
        <authorList>
            <person name="Diaz-Tapia P."/>
            <person name="Maggs C.A."/>
            <person name="West J.A."/>
            <person name="Verbruggen H."/>
        </authorList>
    </citation>
    <scope>NUCLEOTIDE SEQUENCE</scope>
    <source>
        <strain evidence="5">HV3939</strain>
    </source>
</reference>
<keyword evidence="5" id="KW-0150">Chloroplast</keyword>
<geneLocation type="chloroplast" evidence="5"/>
<sequence length="134" mass="15816">MSHFSRIKTNIVNFEVLKKTLIDLGFKYKCIQDNNINNYQTKINQINSIYVYHNLSDSNSLFNFSWNGLEYVLVADFQLWNLDINVNYFLEKLTQCYASNIVLYQGRSHGFQASEQKVMQDGSIKIVMQRWNIL</sequence>
<protein>
    <recommendedName>
        <fullName evidence="3">Uncharacterized protein ycf35</fullName>
    </recommendedName>
</protein>
<dbReference type="AlphaFoldDB" id="A0A1Z1M299"/>
<evidence type="ECO:0000256" key="1">
    <source>
        <dbReference type="ARBA" id="ARBA00004474"/>
    </source>
</evidence>
<dbReference type="GO" id="GO:0009536">
    <property type="term" value="C:plastid"/>
    <property type="evidence" value="ECO:0007669"/>
    <property type="project" value="UniProtKB-SubCell"/>
</dbReference>